<accession>A0AA39YPG9</accession>
<evidence type="ECO:0000256" key="1">
    <source>
        <dbReference type="SAM" id="MobiDB-lite"/>
    </source>
</evidence>
<keyword evidence="2" id="KW-1133">Transmembrane helix</keyword>
<evidence type="ECO:0000313" key="3">
    <source>
        <dbReference type="EMBL" id="KAK0656259.1"/>
    </source>
</evidence>
<organism evidence="3 4">
    <name type="scientific">Cercophora newfieldiana</name>
    <dbReference type="NCBI Taxonomy" id="92897"/>
    <lineage>
        <taxon>Eukaryota</taxon>
        <taxon>Fungi</taxon>
        <taxon>Dikarya</taxon>
        <taxon>Ascomycota</taxon>
        <taxon>Pezizomycotina</taxon>
        <taxon>Sordariomycetes</taxon>
        <taxon>Sordariomycetidae</taxon>
        <taxon>Sordariales</taxon>
        <taxon>Lasiosphaeriaceae</taxon>
        <taxon>Cercophora</taxon>
    </lineage>
</organism>
<gene>
    <name evidence="3" type="ORF">B0T16DRAFT_441248</name>
</gene>
<keyword evidence="2" id="KW-0472">Membrane</keyword>
<feature type="transmembrane region" description="Helical" evidence="2">
    <location>
        <begin position="6"/>
        <end position="26"/>
    </location>
</feature>
<evidence type="ECO:0000313" key="4">
    <source>
        <dbReference type="Proteomes" id="UP001174936"/>
    </source>
</evidence>
<dbReference type="Proteomes" id="UP001174936">
    <property type="component" value="Unassembled WGS sequence"/>
</dbReference>
<evidence type="ECO:0000256" key="2">
    <source>
        <dbReference type="SAM" id="Phobius"/>
    </source>
</evidence>
<reference evidence="3" key="1">
    <citation type="submission" date="2023-06" db="EMBL/GenBank/DDBJ databases">
        <title>Genome-scale phylogeny and comparative genomics of the fungal order Sordariales.</title>
        <authorList>
            <consortium name="Lawrence Berkeley National Laboratory"/>
            <person name="Hensen N."/>
            <person name="Bonometti L."/>
            <person name="Westerberg I."/>
            <person name="Brannstrom I.O."/>
            <person name="Guillou S."/>
            <person name="Cros-Aarteil S."/>
            <person name="Calhoun S."/>
            <person name="Haridas S."/>
            <person name="Kuo A."/>
            <person name="Mondo S."/>
            <person name="Pangilinan J."/>
            <person name="Riley R."/>
            <person name="Labutti K."/>
            <person name="Andreopoulos B."/>
            <person name="Lipzen A."/>
            <person name="Chen C."/>
            <person name="Yanf M."/>
            <person name="Daum C."/>
            <person name="Ng V."/>
            <person name="Clum A."/>
            <person name="Steindorff A."/>
            <person name="Ohm R."/>
            <person name="Martin F."/>
            <person name="Silar P."/>
            <person name="Natvig D."/>
            <person name="Lalanne C."/>
            <person name="Gautier V."/>
            <person name="Ament-Velasquez S.L."/>
            <person name="Kruys A."/>
            <person name="Hutchinson M.I."/>
            <person name="Powell A.J."/>
            <person name="Barry K."/>
            <person name="Miller A.N."/>
            <person name="Grigoriev I.V."/>
            <person name="Debuchy R."/>
            <person name="Gladieux P."/>
            <person name="Thoren M.H."/>
            <person name="Johannesson H."/>
        </authorList>
    </citation>
    <scope>NUCLEOTIDE SEQUENCE</scope>
    <source>
        <strain evidence="3">SMH2532-1</strain>
    </source>
</reference>
<comment type="caution">
    <text evidence="3">The sequence shown here is derived from an EMBL/GenBank/DDBJ whole genome shotgun (WGS) entry which is preliminary data.</text>
</comment>
<protein>
    <submittedName>
        <fullName evidence="3">Uncharacterized protein</fullName>
    </submittedName>
</protein>
<feature type="region of interest" description="Disordered" evidence="1">
    <location>
        <begin position="52"/>
        <end position="100"/>
    </location>
</feature>
<sequence>MKYFGTYTWILAAMGGSSFSTVAVGLPRFAQANQRDPSGGIDSHAFRRDSGILNANTQPSPPQRASRAGPLRPGRVKDRALQGGLPSQSPVPERWSLSAKQHDQKELLIRRRRWPSACSGPTPSTPPLRRLISAPAHLWRAGSALLIALLLAQTKGIINGRSSEEETQRSSVQRVHWALIPEMRWMWIEKAQAILASDQADPNFTPLVIWTREATCLWLRPEERTWTF</sequence>
<proteinExistence type="predicted"/>
<dbReference type="EMBL" id="JAULSV010000001">
    <property type="protein sequence ID" value="KAK0656259.1"/>
    <property type="molecule type" value="Genomic_DNA"/>
</dbReference>
<name>A0AA39YPG9_9PEZI</name>
<dbReference type="AlphaFoldDB" id="A0AA39YPG9"/>
<keyword evidence="4" id="KW-1185">Reference proteome</keyword>
<keyword evidence="2" id="KW-0812">Transmembrane</keyword>